<feature type="transmembrane region" description="Helical" evidence="14">
    <location>
        <begin position="206"/>
        <end position="233"/>
    </location>
</feature>
<comment type="similarity">
    <text evidence="13">Belongs to the G-protein coupled receptor 1 family.</text>
</comment>
<evidence type="ECO:0000256" key="10">
    <source>
        <dbReference type="ARBA" id="ARBA00023170"/>
    </source>
</evidence>
<dbReference type="InterPro" id="IPR000276">
    <property type="entry name" value="GPCR_Rhodpsn"/>
</dbReference>
<evidence type="ECO:0000256" key="4">
    <source>
        <dbReference type="ARBA" id="ARBA00022692"/>
    </source>
</evidence>
<dbReference type="Pfam" id="PF13853">
    <property type="entry name" value="7tm_4"/>
    <property type="match status" value="1"/>
</dbReference>
<keyword evidence="6 14" id="KW-1133">Transmembrane helix</keyword>
<dbReference type="InterPro" id="IPR050939">
    <property type="entry name" value="Olfactory_GPCR1"/>
</dbReference>
<dbReference type="PROSITE" id="PS50262">
    <property type="entry name" value="G_PROTEIN_RECEP_F1_2"/>
    <property type="match status" value="1"/>
</dbReference>
<keyword evidence="2 14" id="KW-1003">Cell membrane</keyword>
<evidence type="ECO:0000313" key="17">
    <source>
        <dbReference type="Proteomes" id="UP000824782"/>
    </source>
</evidence>
<feature type="domain" description="G-protein coupled receptors family 1 profile" evidence="15">
    <location>
        <begin position="48"/>
        <end position="297"/>
    </location>
</feature>
<feature type="transmembrane region" description="Helical" evidence="14">
    <location>
        <begin position="67"/>
        <end position="85"/>
    </location>
</feature>
<dbReference type="GO" id="GO:0004930">
    <property type="term" value="F:G protein-coupled receptor activity"/>
    <property type="evidence" value="ECO:0007669"/>
    <property type="project" value="UniProtKB-KW"/>
</dbReference>
<dbReference type="FunFam" id="1.20.1070.10:FF:000010">
    <property type="entry name" value="Olfactory receptor"/>
    <property type="match status" value="1"/>
</dbReference>
<evidence type="ECO:0000256" key="1">
    <source>
        <dbReference type="ARBA" id="ARBA00004651"/>
    </source>
</evidence>
<sequence>MTVPDLCCVGNNLTTVTQFFLLGFPGSHVARIFLFCLFLVVYCGTIFGNLLIIVLVSTSRSLHTPMYFFISQLSVNDILLATYISPNMLHILLDNGGTITFAACIAQFYFFSTAEAFECFLLAVMSYDRYVAICNPLHYNSIMTSGRCTELSTVCWLVSFSIIFTDIITISKLSFCGTNVIDHFFCDLLPLQEMTCSDIFILRLEIFFLSIISVIIPTIIIILSYTYIIVTILRISSSTGRQKTFSTCSSHLIVVSIFYWTMFSVYVFPTKVNRLNISKILSLLYTVFTPLINPIIYSLRNTNIRKAVKNIIKNCKGKFV</sequence>
<keyword evidence="7 13" id="KW-0297">G-protein coupled receptor</keyword>
<name>A0AAV7BMI5_ENGPU</name>
<evidence type="ECO:0000256" key="5">
    <source>
        <dbReference type="ARBA" id="ARBA00022725"/>
    </source>
</evidence>
<dbReference type="Gene3D" id="1.20.1070.10">
    <property type="entry name" value="Rhodopsin 7-helix transmembrane proteins"/>
    <property type="match status" value="1"/>
</dbReference>
<feature type="transmembrane region" description="Helical" evidence="14">
    <location>
        <begin position="105"/>
        <end position="127"/>
    </location>
</feature>
<proteinExistence type="inferred from homology"/>
<protein>
    <recommendedName>
        <fullName evidence="14">Olfactory receptor</fullName>
    </recommendedName>
</protein>
<feature type="transmembrane region" description="Helical" evidence="14">
    <location>
        <begin position="148"/>
        <end position="170"/>
    </location>
</feature>
<accession>A0AAV7BMI5</accession>
<dbReference type="AlphaFoldDB" id="A0AAV7BMI5"/>
<dbReference type="PRINTS" id="PR00237">
    <property type="entry name" value="GPCRRHODOPSN"/>
</dbReference>
<dbReference type="PANTHER" id="PTHR24242">
    <property type="entry name" value="G-PROTEIN COUPLED RECEPTOR"/>
    <property type="match status" value="1"/>
</dbReference>
<keyword evidence="4 13" id="KW-0812">Transmembrane</keyword>
<dbReference type="PANTHER" id="PTHR24242:SF253">
    <property type="entry name" value="OLFACTORY RECEPTOR-RELATED"/>
    <property type="match status" value="1"/>
</dbReference>
<keyword evidence="9" id="KW-1015">Disulfide bond</keyword>
<keyword evidence="3 14" id="KW-0716">Sensory transduction</keyword>
<evidence type="ECO:0000256" key="7">
    <source>
        <dbReference type="ARBA" id="ARBA00023040"/>
    </source>
</evidence>
<evidence type="ECO:0000256" key="8">
    <source>
        <dbReference type="ARBA" id="ARBA00023136"/>
    </source>
</evidence>
<dbReference type="InterPro" id="IPR017452">
    <property type="entry name" value="GPCR_Rhodpsn_7TM"/>
</dbReference>
<evidence type="ECO:0000256" key="11">
    <source>
        <dbReference type="ARBA" id="ARBA00023180"/>
    </source>
</evidence>
<dbReference type="InterPro" id="IPR000725">
    <property type="entry name" value="Olfact_rcpt"/>
</dbReference>
<comment type="caution">
    <text evidence="16">The sequence shown here is derived from an EMBL/GenBank/DDBJ whole genome shotgun (WGS) entry which is preliminary data.</text>
</comment>
<keyword evidence="17" id="KW-1185">Reference proteome</keyword>
<evidence type="ECO:0000256" key="14">
    <source>
        <dbReference type="RuleBase" id="RU363047"/>
    </source>
</evidence>
<dbReference type="GO" id="GO:0005886">
    <property type="term" value="C:plasma membrane"/>
    <property type="evidence" value="ECO:0007669"/>
    <property type="project" value="UniProtKB-SubCell"/>
</dbReference>
<dbReference type="PROSITE" id="PS00237">
    <property type="entry name" value="G_PROTEIN_RECEP_F1_1"/>
    <property type="match status" value="1"/>
</dbReference>
<evidence type="ECO:0000256" key="3">
    <source>
        <dbReference type="ARBA" id="ARBA00022606"/>
    </source>
</evidence>
<keyword evidence="5 14" id="KW-0552">Olfaction</keyword>
<evidence type="ECO:0000256" key="2">
    <source>
        <dbReference type="ARBA" id="ARBA00022475"/>
    </source>
</evidence>
<keyword evidence="10 13" id="KW-0675">Receptor</keyword>
<feature type="transmembrane region" description="Helical" evidence="14">
    <location>
        <begin position="280"/>
        <end position="299"/>
    </location>
</feature>
<dbReference type="EMBL" id="WNYA01000004">
    <property type="protein sequence ID" value="KAG8573895.1"/>
    <property type="molecule type" value="Genomic_DNA"/>
</dbReference>
<keyword evidence="8 14" id="KW-0472">Membrane</keyword>
<evidence type="ECO:0000256" key="6">
    <source>
        <dbReference type="ARBA" id="ARBA00022989"/>
    </source>
</evidence>
<evidence type="ECO:0000256" key="12">
    <source>
        <dbReference type="ARBA" id="ARBA00023224"/>
    </source>
</evidence>
<dbReference type="SUPFAM" id="SSF81321">
    <property type="entry name" value="Family A G protein-coupled receptor-like"/>
    <property type="match status" value="1"/>
</dbReference>
<evidence type="ECO:0000259" key="15">
    <source>
        <dbReference type="PROSITE" id="PS50262"/>
    </source>
</evidence>
<gene>
    <name evidence="16" type="ORF">GDO81_008918</name>
</gene>
<comment type="subcellular location">
    <subcellularLocation>
        <location evidence="1 14">Cell membrane</location>
        <topology evidence="1 14">Multi-pass membrane protein</topology>
    </subcellularLocation>
</comment>
<organism evidence="16 17">
    <name type="scientific">Engystomops pustulosus</name>
    <name type="common">Tungara frog</name>
    <name type="synonym">Physalaemus pustulosus</name>
    <dbReference type="NCBI Taxonomy" id="76066"/>
    <lineage>
        <taxon>Eukaryota</taxon>
        <taxon>Metazoa</taxon>
        <taxon>Chordata</taxon>
        <taxon>Craniata</taxon>
        <taxon>Vertebrata</taxon>
        <taxon>Euteleostomi</taxon>
        <taxon>Amphibia</taxon>
        <taxon>Batrachia</taxon>
        <taxon>Anura</taxon>
        <taxon>Neobatrachia</taxon>
        <taxon>Hyloidea</taxon>
        <taxon>Leptodactylidae</taxon>
        <taxon>Leiuperinae</taxon>
        <taxon>Engystomops</taxon>
    </lineage>
</organism>
<evidence type="ECO:0000256" key="9">
    <source>
        <dbReference type="ARBA" id="ARBA00023157"/>
    </source>
</evidence>
<dbReference type="Proteomes" id="UP000824782">
    <property type="component" value="Unassembled WGS sequence"/>
</dbReference>
<dbReference type="GO" id="GO:0004984">
    <property type="term" value="F:olfactory receptor activity"/>
    <property type="evidence" value="ECO:0007669"/>
    <property type="project" value="InterPro"/>
</dbReference>
<feature type="transmembrane region" description="Helical" evidence="14">
    <location>
        <begin position="245"/>
        <end position="268"/>
    </location>
</feature>
<evidence type="ECO:0000256" key="13">
    <source>
        <dbReference type="RuleBase" id="RU000688"/>
    </source>
</evidence>
<reference evidence="16" key="1">
    <citation type="thesis" date="2020" institute="ProQuest LLC" country="789 East Eisenhower Parkway, Ann Arbor, MI, USA">
        <title>Comparative Genomics and Chromosome Evolution.</title>
        <authorList>
            <person name="Mudd A.B."/>
        </authorList>
    </citation>
    <scope>NUCLEOTIDE SEQUENCE</scope>
    <source>
        <strain evidence="16">237g6f4</strain>
        <tissue evidence="16">Blood</tissue>
    </source>
</reference>
<evidence type="ECO:0000313" key="16">
    <source>
        <dbReference type="EMBL" id="KAG8573895.1"/>
    </source>
</evidence>
<keyword evidence="11" id="KW-0325">Glycoprotein</keyword>
<dbReference type="PRINTS" id="PR00245">
    <property type="entry name" value="OLFACTORYR"/>
</dbReference>
<dbReference type="SMART" id="SM01381">
    <property type="entry name" value="7TM_GPCR_Srsx"/>
    <property type="match status" value="1"/>
</dbReference>
<feature type="transmembrane region" description="Helical" evidence="14">
    <location>
        <begin position="32"/>
        <end position="55"/>
    </location>
</feature>
<keyword evidence="12 13" id="KW-0807">Transducer</keyword>